<dbReference type="Pfam" id="PF00571">
    <property type="entry name" value="CBS"/>
    <property type="match status" value="2"/>
</dbReference>
<dbReference type="EMBL" id="JACHHT010000001">
    <property type="protein sequence ID" value="MBB6520527.1"/>
    <property type="molecule type" value="Genomic_DNA"/>
</dbReference>
<organism evidence="4 5">
    <name type="scientific">Pseudoteredinibacter isoporae</name>
    <dbReference type="NCBI Taxonomy" id="570281"/>
    <lineage>
        <taxon>Bacteria</taxon>
        <taxon>Pseudomonadati</taxon>
        <taxon>Pseudomonadota</taxon>
        <taxon>Gammaproteobacteria</taxon>
        <taxon>Cellvibrionales</taxon>
        <taxon>Cellvibrionaceae</taxon>
        <taxon>Pseudoteredinibacter</taxon>
    </lineage>
</organism>
<dbReference type="PANTHER" id="PTHR43080:SF2">
    <property type="entry name" value="CBS DOMAIN-CONTAINING PROTEIN"/>
    <property type="match status" value="1"/>
</dbReference>
<dbReference type="InterPro" id="IPR046342">
    <property type="entry name" value="CBS_dom_sf"/>
</dbReference>
<proteinExistence type="predicted"/>
<protein>
    <submittedName>
        <fullName evidence="4">CBS domain-containing protein</fullName>
    </submittedName>
</protein>
<evidence type="ECO:0000313" key="5">
    <source>
        <dbReference type="Proteomes" id="UP000528457"/>
    </source>
</evidence>
<dbReference type="InterPro" id="IPR000644">
    <property type="entry name" value="CBS_dom"/>
</dbReference>
<keyword evidence="1 2" id="KW-0129">CBS domain</keyword>
<comment type="caution">
    <text evidence="4">The sequence shown here is derived from an EMBL/GenBank/DDBJ whole genome shotgun (WGS) entry which is preliminary data.</text>
</comment>
<keyword evidence="5" id="KW-1185">Reference proteome</keyword>
<name>A0A7X0JQN7_9GAMM</name>
<evidence type="ECO:0000259" key="3">
    <source>
        <dbReference type="PROSITE" id="PS51371"/>
    </source>
</evidence>
<dbReference type="InParanoid" id="A0A7X0JQN7"/>
<feature type="domain" description="CBS" evidence="3">
    <location>
        <begin position="84"/>
        <end position="139"/>
    </location>
</feature>
<dbReference type="Gene3D" id="3.10.580.10">
    <property type="entry name" value="CBS-domain"/>
    <property type="match status" value="1"/>
</dbReference>
<dbReference type="PROSITE" id="PS51371">
    <property type="entry name" value="CBS"/>
    <property type="match status" value="2"/>
</dbReference>
<evidence type="ECO:0000313" key="4">
    <source>
        <dbReference type="EMBL" id="MBB6520527.1"/>
    </source>
</evidence>
<dbReference type="InterPro" id="IPR051257">
    <property type="entry name" value="Diverse_CBS-Domain"/>
</dbReference>
<evidence type="ECO:0000256" key="2">
    <source>
        <dbReference type="PROSITE-ProRule" id="PRU00703"/>
    </source>
</evidence>
<dbReference type="Proteomes" id="UP000528457">
    <property type="component" value="Unassembled WGS sequence"/>
</dbReference>
<evidence type="ECO:0000256" key="1">
    <source>
        <dbReference type="ARBA" id="ARBA00023122"/>
    </source>
</evidence>
<reference evidence="4 5" key="1">
    <citation type="submission" date="2020-08" db="EMBL/GenBank/DDBJ databases">
        <title>Genomic Encyclopedia of Type Strains, Phase IV (KMG-IV): sequencing the most valuable type-strain genomes for metagenomic binning, comparative biology and taxonomic classification.</title>
        <authorList>
            <person name="Goeker M."/>
        </authorList>
    </citation>
    <scope>NUCLEOTIDE SEQUENCE [LARGE SCALE GENOMIC DNA]</scope>
    <source>
        <strain evidence="4 5">DSM 22368</strain>
    </source>
</reference>
<gene>
    <name evidence="4" type="ORF">HNR48_000805</name>
</gene>
<dbReference type="AlphaFoldDB" id="A0A7X0JQN7"/>
<dbReference type="SMART" id="SM00116">
    <property type="entry name" value="CBS"/>
    <property type="match status" value="2"/>
</dbReference>
<accession>A0A7X0JQN7</accession>
<sequence length="139" mass="15515">MEKAAMEKKVIQARQVMHSNHLEIDGKATVKEAIALMRAHQSDVLIVQKRDENDALGIVLLSDVVKKVLAKDKAPERVNVYEIMSKPVIPIEADLDVRYVARMFDRFGISNAPVVDQGKVVGVVSYNELIFNGLCELLD</sequence>
<feature type="domain" description="CBS" evidence="3">
    <location>
        <begin position="17"/>
        <end position="76"/>
    </location>
</feature>
<dbReference type="SUPFAM" id="SSF54631">
    <property type="entry name" value="CBS-domain pair"/>
    <property type="match status" value="1"/>
</dbReference>
<dbReference type="RefSeq" id="WP_208020067.1">
    <property type="nucleotide sequence ID" value="NZ_JAAONY010000001.1"/>
</dbReference>
<dbReference type="PANTHER" id="PTHR43080">
    <property type="entry name" value="CBS DOMAIN-CONTAINING PROTEIN CBSX3, MITOCHONDRIAL"/>
    <property type="match status" value="1"/>
</dbReference>